<dbReference type="PaxDb" id="3880-AES72361"/>
<proteinExistence type="predicted"/>
<sequence>MSERLKLKYYKGNVLGVMFILVDVVLMGVEGVSPIYCGLCLYSLNHQPVFVLSRI</sequence>
<reference evidence="2 4" key="2">
    <citation type="journal article" date="2014" name="BMC Genomics">
        <title>An improved genome release (version Mt4.0) for the model legume Medicago truncatula.</title>
        <authorList>
            <person name="Tang H."/>
            <person name="Krishnakumar V."/>
            <person name="Bidwell S."/>
            <person name="Rosen B."/>
            <person name="Chan A."/>
            <person name="Zhou S."/>
            <person name="Gentzbittel L."/>
            <person name="Childs K.L."/>
            <person name="Yandell M."/>
            <person name="Gundlach H."/>
            <person name="Mayer K.F."/>
            <person name="Schwartz D.C."/>
            <person name="Town C.D."/>
        </authorList>
    </citation>
    <scope>GENOME REANNOTATION</scope>
    <source>
        <strain evidence="3 4">cv. Jemalong A17</strain>
    </source>
</reference>
<gene>
    <name evidence="2" type="ordered locus">MTR_3g089500</name>
</gene>
<name>G7J5K7_MEDTR</name>
<evidence type="ECO:0000256" key="1">
    <source>
        <dbReference type="SAM" id="Phobius"/>
    </source>
</evidence>
<dbReference type="EMBL" id="CM001219">
    <property type="protein sequence ID" value="AES72361.1"/>
    <property type="molecule type" value="Genomic_DNA"/>
</dbReference>
<dbReference type="AlphaFoldDB" id="G7J5K7"/>
<organism evidence="2 4">
    <name type="scientific">Medicago truncatula</name>
    <name type="common">Barrel medic</name>
    <name type="synonym">Medicago tribuloides</name>
    <dbReference type="NCBI Taxonomy" id="3880"/>
    <lineage>
        <taxon>Eukaryota</taxon>
        <taxon>Viridiplantae</taxon>
        <taxon>Streptophyta</taxon>
        <taxon>Embryophyta</taxon>
        <taxon>Tracheophyta</taxon>
        <taxon>Spermatophyta</taxon>
        <taxon>Magnoliopsida</taxon>
        <taxon>eudicotyledons</taxon>
        <taxon>Gunneridae</taxon>
        <taxon>Pentapetalae</taxon>
        <taxon>rosids</taxon>
        <taxon>fabids</taxon>
        <taxon>Fabales</taxon>
        <taxon>Fabaceae</taxon>
        <taxon>Papilionoideae</taxon>
        <taxon>50 kb inversion clade</taxon>
        <taxon>NPAAA clade</taxon>
        <taxon>Hologalegina</taxon>
        <taxon>IRL clade</taxon>
        <taxon>Trifolieae</taxon>
        <taxon>Medicago</taxon>
    </lineage>
</organism>
<feature type="transmembrane region" description="Helical" evidence="1">
    <location>
        <begin position="12"/>
        <end position="36"/>
    </location>
</feature>
<reference evidence="3" key="3">
    <citation type="submission" date="2015-04" db="UniProtKB">
        <authorList>
            <consortium name="EnsemblPlants"/>
        </authorList>
    </citation>
    <scope>IDENTIFICATION</scope>
    <source>
        <strain evidence="3">cv. Jemalong A17</strain>
    </source>
</reference>
<accession>G7J5K7</accession>
<keyword evidence="4" id="KW-1185">Reference proteome</keyword>
<evidence type="ECO:0000313" key="2">
    <source>
        <dbReference type="EMBL" id="AES72361.1"/>
    </source>
</evidence>
<reference evidence="2 4" key="1">
    <citation type="journal article" date="2011" name="Nature">
        <title>The Medicago genome provides insight into the evolution of rhizobial symbioses.</title>
        <authorList>
            <person name="Young N.D."/>
            <person name="Debelle F."/>
            <person name="Oldroyd G.E."/>
            <person name="Geurts R."/>
            <person name="Cannon S.B."/>
            <person name="Udvardi M.K."/>
            <person name="Benedito V.A."/>
            <person name="Mayer K.F."/>
            <person name="Gouzy J."/>
            <person name="Schoof H."/>
            <person name="Van de Peer Y."/>
            <person name="Proost S."/>
            <person name="Cook D.R."/>
            <person name="Meyers B.C."/>
            <person name="Spannagl M."/>
            <person name="Cheung F."/>
            <person name="De Mita S."/>
            <person name="Krishnakumar V."/>
            <person name="Gundlach H."/>
            <person name="Zhou S."/>
            <person name="Mudge J."/>
            <person name="Bharti A.K."/>
            <person name="Murray J.D."/>
            <person name="Naoumkina M.A."/>
            <person name="Rosen B."/>
            <person name="Silverstein K.A."/>
            <person name="Tang H."/>
            <person name="Rombauts S."/>
            <person name="Zhao P.X."/>
            <person name="Zhou P."/>
            <person name="Barbe V."/>
            <person name="Bardou P."/>
            <person name="Bechner M."/>
            <person name="Bellec A."/>
            <person name="Berger A."/>
            <person name="Berges H."/>
            <person name="Bidwell S."/>
            <person name="Bisseling T."/>
            <person name="Choisne N."/>
            <person name="Couloux A."/>
            <person name="Denny R."/>
            <person name="Deshpande S."/>
            <person name="Dai X."/>
            <person name="Doyle J.J."/>
            <person name="Dudez A.M."/>
            <person name="Farmer A.D."/>
            <person name="Fouteau S."/>
            <person name="Franken C."/>
            <person name="Gibelin C."/>
            <person name="Gish J."/>
            <person name="Goldstein S."/>
            <person name="Gonzalez A.J."/>
            <person name="Green P.J."/>
            <person name="Hallab A."/>
            <person name="Hartog M."/>
            <person name="Hua A."/>
            <person name="Humphray S.J."/>
            <person name="Jeong D.H."/>
            <person name="Jing Y."/>
            <person name="Jocker A."/>
            <person name="Kenton S.M."/>
            <person name="Kim D.J."/>
            <person name="Klee K."/>
            <person name="Lai H."/>
            <person name="Lang C."/>
            <person name="Lin S."/>
            <person name="Macmil S.L."/>
            <person name="Magdelenat G."/>
            <person name="Matthews L."/>
            <person name="McCorrison J."/>
            <person name="Monaghan E.L."/>
            <person name="Mun J.H."/>
            <person name="Najar F.Z."/>
            <person name="Nicholson C."/>
            <person name="Noirot C."/>
            <person name="O'Bleness M."/>
            <person name="Paule C.R."/>
            <person name="Poulain J."/>
            <person name="Prion F."/>
            <person name="Qin B."/>
            <person name="Qu C."/>
            <person name="Retzel E.F."/>
            <person name="Riddle C."/>
            <person name="Sallet E."/>
            <person name="Samain S."/>
            <person name="Samson N."/>
            <person name="Sanders I."/>
            <person name="Saurat O."/>
            <person name="Scarpelli C."/>
            <person name="Schiex T."/>
            <person name="Segurens B."/>
            <person name="Severin A.J."/>
            <person name="Sherrier D.J."/>
            <person name="Shi R."/>
            <person name="Sims S."/>
            <person name="Singer S.R."/>
            <person name="Sinharoy S."/>
            <person name="Sterck L."/>
            <person name="Viollet A."/>
            <person name="Wang B.B."/>
            <person name="Wang K."/>
            <person name="Wang M."/>
            <person name="Wang X."/>
            <person name="Warfsmann J."/>
            <person name="Weissenbach J."/>
            <person name="White D.D."/>
            <person name="White J.D."/>
            <person name="Wiley G.B."/>
            <person name="Wincker P."/>
            <person name="Xing Y."/>
            <person name="Yang L."/>
            <person name="Yao Z."/>
            <person name="Ying F."/>
            <person name="Zhai J."/>
            <person name="Zhou L."/>
            <person name="Zuber A."/>
            <person name="Denarie J."/>
            <person name="Dixon R.A."/>
            <person name="May G.D."/>
            <person name="Schwartz D.C."/>
            <person name="Rogers J."/>
            <person name="Quetier F."/>
            <person name="Town C.D."/>
            <person name="Roe B.A."/>
        </authorList>
    </citation>
    <scope>NUCLEOTIDE SEQUENCE [LARGE SCALE GENOMIC DNA]</scope>
    <source>
        <strain evidence="2">A17</strain>
        <strain evidence="3 4">cv. Jemalong A17</strain>
    </source>
</reference>
<keyword evidence="1 2" id="KW-0812">Transmembrane</keyword>
<dbReference type="EnsemblPlants" id="AES72361">
    <property type="protein sequence ID" value="AES72361"/>
    <property type="gene ID" value="MTR_3g089500"/>
</dbReference>
<evidence type="ECO:0000313" key="3">
    <source>
        <dbReference type="EnsemblPlants" id="AES72361"/>
    </source>
</evidence>
<keyword evidence="1" id="KW-1133">Transmembrane helix</keyword>
<dbReference type="HOGENOM" id="CLU_3035364_0_0_1"/>
<keyword evidence="1" id="KW-0472">Membrane</keyword>
<protein>
    <submittedName>
        <fullName evidence="2">Transmembrane protein, putative</fullName>
    </submittedName>
</protein>
<dbReference type="Proteomes" id="UP000002051">
    <property type="component" value="Chromosome 3"/>
</dbReference>
<evidence type="ECO:0000313" key="4">
    <source>
        <dbReference type="Proteomes" id="UP000002051"/>
    </source>
</evidence>